<feature type="domain" description="Immune inhibitor A-like metallopeptidase VEG" evidence="1">
    <location>
        <begin position="6"/>
        <end position="70"/>
    </location>
</feature>
<proteinExistence type="predicted"/>
<dbReference type="Proteomes" id="UP000464658">
    <property type="component" value="Chromosome"/>
</dbReference>
<sequence>MNPSTKLNIDYTATTGLTLQDRYIRPARTFSDKKKNYVNPNNPDAGRDVPTYGLSFKVVGQSKDRSVGKVLISKSN</sequence>
<dbReference type="Pfam" id="PF20774">
    <property type="entry name" value="InhA-like_VEG"/>
    <property type="match status" value="1"/>
</dbReference>
<evidence type="ECO:0000313" key="2">
    <source>
        <dbReference type="EMBL" id="BBP93306.1"/>
    </source>
</evidence>
<organism evidence="2 3">
    <name type="scientific">Bacillus safensis</name>
    <dbReference type="NCBI Taxonomy" id="561879"/>
    <lineage>
        <taxon>Bacteria</taxon>
        <taxon>Bacillati</taxon>
        <taxon>Bacillota</taxon>
        <taxon>Bacilli</taxon>
        <taxon>Bacillales</taxon>
        <taxon>Bacillaceae</taxon>
        <taxon>Bacillus</taxon>
    </lineage>
</organism>
<reference evidence="2 3" key="1">
    <citation type="submission" date="2019-12" db="EMBL/GenBank/DDBJ databases">
        <title>Full genome sequence of a Bacillus safensis strain isolated from commercially available natto in Indonesia.</title>
        <authorList>
            <person name="Yoshida M."/>
            <person name="Uomi M."/>
            <person name="Waturangi D."/>
            <person name="Ekaputri J.J."/>
            <person name="Setiamarga D.H.E."/>
        </authorList>
    </citation>
    <scope>NUCLEOTIDE SEQUENCE [LARGE SCALE GENOMIC DNA]</scope>
    <source>
        <strain evidence="2 3">IDN1</strain>
    </source>
</reference>
<protein>
    <recommendedName>
        <fullName evidence="1">Immune inhibitor A-like metallopeptidase VEG domain-containing protein</fullName>
    </recommendedName>
</protein>
<dbReference type="InterPro" id="IPR048665">
    <property type="entry name" value="InhA-like_VEG"/>
</dbReference>
<name>A0A5S9MNI6_BACIA</name>
<dbReference type="AlphaFoldDB" id="A0A5S9MNI6"/>
<accession>A0A5S9MNI6</accession>
<evidence type="ECO:0000313" key="3">
    <source>
        <dbReference type="Proteomes" id="UP000464658"/>
    </source>
</evidence>
<gene>
    <name evidence="2" type="ORF">BsIDN1_69240</name>
</gene>
<evidence type="ECO:0000259" key="1">
    <source>
        <dbReference type="Pfam" id="PF20774"/>
    </source>
</evidence>
<dbReference type="EMBL" id="AP021906">
    <property type="protein sequence ID" value="BBP93306.1"/>
    <property type="molecule type" value="Genomic_DNA"/>
</dbReference>